<dbReference type="EMBL" id="CP061038">
    <property type="protein sequence ID" value="QNQ09240.1"/>
    <property type="molecule type" value="Genomic_DNA"/>
</dbReference>
<dbReference type="KEGG" id="spap:H3Z74_21640"/>
<reference evidence="1 2" key="1">
    <citation type="submission" date="2020-09" db="EMBL/GenBank/DDBJ databases">
        <title>Sphingomonas sp., a new species isolated from pork steak.</title>
        <authorList>
            <person name="Heidler von Heilborn D."/>
        </authorList>
    </citation>
    <scope>NUCLEOTIDE SEQUENCE [LARGE SCALE GENOMIC DNA]</scope>
    <source>
        <strain evidence="2">S8-3T</strain>
    </source>
</reference>
<dbReference type="Proteomes" id="UP000516148">
    <property type="component" value="Chromosome"/>
</dbReference>
<dbReference type="RefSeq" id="WP_187761557.1">
    <property type="nucleotide sequence ID" value="NZ_CP061038.1"/>
</dbReference>
<gene>
    <name evidence="1" type="ORF">H3Z74_21640</name>
</gene>
<dbReference type="AlphaFoldDB" id="A0A7H0LHT7"/>
<accession>A0A7H0LHT7</accession>
<organism evidence="1 2">
    <name type="scientific">Sphingomonas alpina</name>
    <dbReference type="NCBI Taxonomy" id="653931"/>
    <lineage>
        <taxon>Bacteria</taxon>
        <taxon>Pseudomonadati</taxon>
        <taxon>Pseudomonadota</taxon>
        <taxon>Alphaproteobacteria</taxon>
        <taxon>Sphingomonadales</taxon>
        <taxon>Sphingomonadaceae</taxon>
        <taxon>Sphingomonas</taxon>
    </lineage>
</organism>
<proteinExistence type="predicted"/>
<evidence type="ECO:0000313" key="2">
    <source>
        <dbReference type="Proteomes" id="UP000516148"/>
    </source>
</evidence>
<sequence length="269" mass="28389">MTSIPVMTDPSADFAAKAKAAGRRARALVELDLMPKRGLQAFYDFTDLVGSATLLDRYLTNHATVAGLAFDGTKGTLTSSTTNGITLPFLYTGSFAIFFLAKITTSGRWLQSLLTGPNRGAFGLFNLAAGGGLGNFQLTAYDDQAAPTRLAFTTGGVAPYTNDYRVYCASINIGAAEAREGAAAGQTVRVRDDTRVNETLNTLPAAVLSTTGTAIKIGGGVGQVCFGGEIAAMAFYNLVPTRREENQAFRGMEEFGLRAKNILLSGRGQ</sequence>
<evidence type="ECO:0000313" key="1">
    <source>
        <dbReference type="EMBL" id="QNQ09240.1"/>
    </source>
</evidence>
<protein>
    <submittedName>
        <fullName evidence="1">Uncharacterized protein</fullName>
    </submittedName>
</protein>
<name>A0A7H0LHT7_9SPHN</name>
<keyword evidence="2" id="KW-1185">Reference proteome</keyword>